<accession>A0ABN8ABY3</accession>
<dbReference type="RefSeq" id="WP_230501438.1">
    <property type="nucleotide sequence ID" value="NZ_CAKJTJ010000011.1"/>
</dbReference>
<protein>
    <recommendedName>
        <fullName evidence="1">N-acetyltransferase domain-containing protein</fullName>
    </recommendedName>
</protein>
<dbReference type="Proteomes" id="UP000789833">
    <property type="component" value="Unassembled WGS sequence"/>
</dbReference>
<dbReference type="SUPFAM" id="SSF55729">
    <property type="entry name" value="Acyl-CoA N-acyltransferases (Nat)"/>
    <property type="match status" value="1"/>
</dbReference>
<evidence type="ECO:0000259" key="1">
    <source>
        <dbReference type="PROSITE" id="PS51186"/>
    </source>
</evidence>
<reference evidence="2 3" key="1">
    <citation type="submission" date="2021-10" db="EMBL/GenBank/DDBJ databases">
        <authorList>
            <person name="Criscuolo A."/>
        </authorList>
    </citation>
    <scope>NUCLEOTIDE SEQUENCE [LARGE SCALE GENOMIC DNA]</scope>
    <source>
        <strain evidence="3">CIP 111883</strain>
    </source>
</reference>
<dbReference type="InterPro" id="IPR016181">
    <property type="entry name" value="Acyl_CoA_acyltransferase"/>
</dbReference>
<evidence type="ECO:0000313" key="2">
    <source>
        <dbReference type="EMBL" id="CAG9621557.1"/>
    </source>
</evidence>
<dbReference type="EMBL" id="CAKJTJ010000011">
    <property type="protein sequence ID" value="CAG9621557.1"/>
    <property type="molecule type" value="Genomic_DNA"/>
</dbReference>
<dbReference type="PANTHER" id="PTHR31143:SF2">
    <property type="entry name" value="FR47-LIKE DOMAIN-CONTAINING PROTEIN-RELATED"/>
    <property type="match status" value="1"/>
</dbReference>
<feature type="domain" description="N-acetyltransferase" evidence="1">
    <location>
        <begin position="142"/>
        <end position="273"/>
    </location>
</feature>
<dbReference type="InterPro" id="IPR027365">
    <property type="entry name" value="GNAT_acetyltra_YdfB-like"/>
</dbReference>
<keyword evidence="3" id="KW-1185">Reference proteome</keyword>
<dbReference type="Gene3D" id="3.40.630.30">
    <property type="match status" value="1"/>
</dbReference>
<dbReference type="InterPro" id="IPR000182">
    <property type="entry name" value="GNAT_dom"/>
</dbReference>
<dbReference type="PANTHER" id="PTHR31143">
    <property type="match status" value="1"/>
</dbReference>
<name>A0ABN8ABY3_9BACI</name>
<comment type="caution">
    <text evidence="2">The sequence shown here is derived from an EMBL/GenBank/DDBJ whole genome shotgun (WGS) entry which is preliminary data.</text>
</comment>
<proteinExistence type="predicted"/>
<dbReference type="PROSITE" id="PS51186">
    <property type="entry name" value="GNAT"/>
    <property type="match status" value="1"/>
</dbReference>
<organism evidence="2 3">
    <name type="scientific">Sutcliffiella rhizosphaerae</name>
    <dbReference type="NCBI Taxonomy" id="2880967"/>
    <lineage>
        <taxon>Bacteria</taxon>
        <taxon>Bacillati</taxon>
        <taxon>Bacillota</taxon>
        <taxon>Bacilli</taxon>
        <taxon>Bacillales</taxon>
        <taxon>Bacillaceae</taxon>
        <taxon>Sutcliffiella</taxon>
    </lineage>
</organism>
<evidence type="ECO:0000313" key="3">
    <source>
        <dbReference type="Proteomes" id="UP000789833"/>
    </source>
</evidence>
<dbReference type="Pfam" id="PF12746">
    <property type="entry name" value="GNAT_acetyltran"/>
    <property type="match status" value="1"/>
</dbReference>
<sequence>MIIELDKNEFIKCSSLLPSDGQMEAKAIAAGVNPGRIFVDDQQSPTTGLIWLGNNDGFIFIGDETNDKFTNQLNDFVDKFILIEAKKVGLEWFEGIGIHGKWDPMIERVFAYRELNSWKQRVYTIAAECFNKDTLPHNFEGYQTKRISKQLFDSEEINTNLLDTHIDEYWPTIQDFFDKGIGYCSIYNNVVVAYCFSSFIFENVHCIDIKTAENHRGKKIAQNLAYFYVKECIQREITPYWDCMEQNKPSIAVAENIGFTHTRTYTGYEFPLK</sequence>
<gene>
    <name evidence="2" type="ORF">BACCIP111883_02330</name>
</gene>